<feature type="non-terminal residue" evidence="1">
    <location>
        <position position="66"/>
    </location>
</feature>
<dbReference type="RefSeq" id="WP_176614560.1">
    <property type="nucleotide sequence ID" value="NZ_JABXXR010000166.1"/>
</dbReference>
<dbReference type="Proteomes" id="UP000585665">
    <property type="component" value="Unassembled WGS sequence"/>
</dbReference>
<comment type="caution">
    <text evidence="1">The sequence shown here is derived from an EMBL/GenBank/DDBJ whole genome shotgun (WGS) entry which is preliminary data.</text>
</comment>
<keyword evidence="2" id="KW-1185">Reference proteome</keyword>
<dbReference type="EMBL" id="JABXXR010000166">
    <property type="protein sequence ID" value="NVN41681.1"/>
    <property type="molecule type" value="Genomic_DNA"/>
</dbReference>
<accession>A0A850PK47</accession>
<organism evidence="1 2">
    <name type="scientific">Ameyamaea chiangmaiensis</name>
    <dbReference type="NCBI Taxonomy" id="442969"/>
    <lineage>
        <taxon>Bacteria</taxon>
        <taxon>Pseudomonadati</taxon>
        <taxon>Pseudomonadota</taxon>
        <taxon>Alphaproteobacteria</taxon>
        <taxon>Acetobacterales</taxon>
        <taxon>Acetobacteraceae</taxon>
        <taxon>Ameyamaea</taxon>
    </lineage>
</organism>
<evidence type="ECO:0000313" key="2">
    <source>
        <dbReference type="Proteomes" id="UP000585665"/>
    </source>
</evidence>
<name>A0A850PK47_9PROT</name>
<protein>
    <submittedName>
        <fullName evidence="1">Uncharacterized protein</fullName>
    </submittedName>
</protein>
<dbReference type="AlphaFoldDB" id="A0A850PK47"/>
<proteinExistence type="predicted"/>
<evidence type="ECO:0000313" key="1">
    <source>
        <dbReference type="EMBL" id="NVN41681.1"/>
    </source>
</evidence>
<reference evidence="1 2" key="1">
    <citation type="submission" date="2020-06" db="EMBL/GenBank/DDBJ databases">
        <title>Description of novel acetic acid bacteria.</title>
        <authorList>
            <person name="Sombolestani A."/>
        </authorList>
    </citation>
    <scope>NUCLEOTIDE SEQUENCE [LARGE SCALE GENOMIC DNA]</scope>
    <source>
        <strain evidence="1 2">LMG 27010</strain>
    </source>
</reference>
<gene>
    <name evidence="1" type="ORF">HUK82_14060</name>
</gene>
<sequence length="66" mass="6487">MTNSTPMSGPTGPADDAALRAAVEQALATVREGGSGPSLTAIAPVEGARLHEGALSVSLAVSREDA</sequence>